<dbReference type="InterPro" id="IPR004721">
    <property type="entry name" value="DHOdimr"/>
</dbReference>
<feature type="binding site" description="via carbamate group" evidence="9">
    <location>
        <position position="96"/>
    </location>
    <ligand>
        <name>Zn(2+)</name>
        <dbReference type="ChEBI" id="CHEBI:29105"/>
        <label>2</label>
    </ligand>
</feature>
<dbReference type="Pfam" id="PF04909">
    <property type="entry name" value="Amidohydro_2"/>
    <property type="match status" value="1"/>
</dbReference>
<feature type="binding site" evidence="9">
    <location>
        <position position="133"/>
    </location>
    <ligand>
        <name>substrate</name>
    </ligand>
</feature>
<dbReference type="STRING" id="1123071.SAMN02745181_1252"/>
<gene>
    <name evidence="9" type="primary">pyrC</name>
    <name evidence="11" type="ORF">SAMN02745181_1252</name>
</gene>
<dbReference type="OrthoDB" id="9808095at2"/>
<feature type="binding site" evidence="9">
    <location>
        <begin position="16"/>
        <end position="18"/>
    </location>
    <ligand>
        <name>substrate</name>
    </ligand>
</feature>
<sequence>MADSLTLRAPLDMHLHLRDGEMMELVTPLTAETFSGAVIMPNLVPPVDNLKRLQEYRERILAAKGDHKFDPYMTLFFRDYTEQELAEARDQIIGIKLYPAGATTNSEAGVKAIDSVEHVFKMMEEMGIPLMVHGETHGFVMDREREFLTSYRHLAEKFPKLQITMEHITTADAVSVLDEFENLRATVTLQHLIITLDDVAGGLLNPHLFCKPIAKRPEDREALLNAALEAHPKLMFGSDSAPHPRSKKECCGCAAGVFTAPLAVARLAQLFDQHSKLDNLQAFLSDNAQRLYGVNPPAKEVTVERGAFTVASAYEGHGQTVIPMHAGETLDWKISQID</sequence>
<feature type="binding site" evidence="9">
    <location>
        <position position="167"/>
    </location>
    <ligand>
        <name>Zn(2+)</name>
        <dbReference type="ChEBI" id="CHEBI:29105"/>
        <label>2</label>
    </ligand>
</feature>
<keyword evidence="7 9" id="KW-0862">Zinc</keyword>
<dbReference type="InterPro" id="IPR002195">
    <property type="entry name" value="Dihydroorotase_CS"/>
</dbReference>
<dbReference type="InterPro" id="IPR032466">
    <property type="entry name" value="Metal_Hydrolase"/>
</dbReference>
<dbReference type="GO" id="GO:0004151">
    <property type="term" value="F:dihydroorotase activity"/>
    <property type="evidence" value="ECO:0007669"/>
    <property type="project" value="UniProtKB-UniRule"/>
</dbReference>
<dbReference type="Gene3D" id="3.20.20.140">
    <property type="entry name" value="Metal-dependent hydrolases"/>
    <property type="match status" value="1"/>
</dbReference>
<dbReference type="EC" id="3.5.2.3" evidence="4 9"/>
<comment type="catalytic activity">
    <reaction evidence="9">
        <text>(S)-dihydroorotate + H2O = N-carbamoyl-L-aspartate + H(+)</text>
        <dbReference type="Rhea" id="RHEA:24296"/>
        <dbReference type="ChEBI" id="CHEBI:15377"/>
        <dbReference type="ChEBI" id="CHEBI:15378"/>
        <dbReference type="ChEBI" id="CHEBI:30864"/>
        <dbReference type="ChEBI" id="CHEBI:32814"/>
        <dbReference type="EC" id="3.5.2.3"/>
    </reaction>
</comment>
<comment type="subunit">
    <text evidence="9">Homodimer.</text>
</comment>
<dbReference type="InParanoid" id="A0A1M6GSI4"/>
<evidence type="ECO:0000256" key="2">
    <source>
        <dbReference type="ARBA" id="ARBA00004880"/>
    </source>
</evidence>
<comment type="pathway">
    <text evidence="2 9">Pyrimidine metabolism; UMP biosynthesis via de novo pathway; (S)-dihydroorotate from bicarbonate: step 3/3.</text>
</comment>
<feature type="binding site" evidence="9">
    <location>
        <position position="42"/>
    </location>
    <ligand>
        <name>substrate</name>
    </ligand>
</feature>
<keyword evidence="12" id="KW-1185">Reference proteome</keyword>
<feature type="binding site" evidence="9">
    <location>
        <position position="255"/>
    </location>
    <ligand>
        <name>substrate</name>
    </ligand>
</feature>
<comment type="function">
    <text evidence="1 9">Catalyzes the reversible cyclization of carbamoyl aspartate to dihydroorotate.</text>
</comment>
<dbReference type="EMBL" id="FQYR01000003">
    <property type="protein sequence ID" value="SHJ12859.1"/>
    <property type="molecule type" value="Genomic_DNA"/>
</dbReference>
<dbReference type="SUPFAM" id="SSF51556">
    <property type="entry name" value="Metallo-dependent hydrolases"/>
    <property type="match status" value="1"/>
</dbReference>
<evidence type="ECO:0000256" key="6">
    <source>
        <dbReference type="ARBA" id="ARBA00022801"/>
    </source>
</evidence>
<evidence type="ECO:0000313" key="12">
    <source>
        <dbReference type="Proteomes" id="UP000184510"/>
    </source>
</evidence>
<feature type="binding site" evidence="9">
    <location>
        <position position="133"/>
    </location>
    <ligand>
        <name>Zn(2+)</name>
        <dbReference type="ChEBI" id="CHEBI:29105"/>
        <label>2</label>
    </ligand>
</feature>
<dbReference type="Proteomes" id="UP000184510">
    <property type="component" value="Unassembled WGS sequence"/>
</dbReference>
<evidence type="ECO:0000256" key="1">
    <source>
        <dbReference type="ARBA" id="ARBA00002368"/>
    </source>
</evidence>
<dbReference type="HAMAP" id="MF_00219">
    <property type="entry name" value="PyrC_classII"/>
    <property type="match status" value="1"/>
</dbReference>
<dbReference type="NCBIfam" id="TIGR00856">
    <property type="entry name" value="pyrC_dimer"/>
    <property type="match status" value="1"/>
</dbReference>
<reference evidence="11 12" key="1">
    <citation type="submission" date="2016-11" db="EMBL/GenBank/DDBJ databases">
        <authorList>
            <person name="Jaros S."/>
            <person name="Januszkiewicz K."/>
            <person name="Wedrychowicz H."/>
        </authorList>
    </citation>
    <scope>NUCLEOTIDE SEQUENCE [LARGE SCALE GENOMIC DNA]</scope>
    <source>
        <strain evidence="11 12">DSM 18772</strain>
    </source>
</reference>
<dbReference type="PANTHER" id="PTHR43137:SF1">
    <property type="entry name" value="DIHYDROOROTASE"/>
    <property type="match status" value="1"/>
</dbReference>
<evidence type="ECO:0000313" key="11">
    <source>
        <dbReference type="EMBL" id="SHJ12859.1"/>
    </source>
</evidence>
<feature type="binding site" evidence="9">
    <location>
        <position position="243"/>
    </location>
    <ligand>
        <name>substrate</name>
    </ligand>
</feature>
<feature type="modified residue" description="N6-carboxylysine" evidence="9">
    <location>
        <position position="96"/>
    </location>
</feature>
<evidence type="ECO:0000256" key="7">
    <source>
        <dbReference type="ARBA" id="ARBA00022833"/>
    </source>
</evidence>
<dbReference type="InterPro" id="IPR006680">
    <property type="entry name" value="Amidohydro-rel"/>
</dbReference>
<comment type="cofactor">
    <cofactor evidence="9">
        <name>Zn(2+)</name>
        <dbReference type="ChEBI" id="CHEBI:29105"/>
    </cofactor>
    <text evidence="9">Binds 2 Zn(2+) ions per subunit.</text>
</comment>
<feature type="binding site" evidence="9">
    <location>
        <position position="16"/>
    </location>
    <ligand>
        <name>Zn(2+)</name>
        <dbReference type="ChEBI" id="CHEBI:29105"/>
        <label>1</label>
    </ligand>
</feature>
<feature type="active site" evidence="9">
    <location>
        <position position="239"/>
    </location>
</feature>
<dbReference type="PANTHER" id="PTHR43137">
    <property type="entry name" value="DIHYDROOROTASE"/>
    <property type="match status" value="1"/>
</dbReference>
<comment type="caution">
    <text evidence="9">Lacks conserved residue(s) required for the propagation of feature annotation.</text>
</comment>
<dbReference type="GO" id="GO:0006207">
    <property type="term" value="P:'de novo' pyrimidine nucleobase biosynthetic process"/>
    <property type="evidence" value="ECO:0007669"/>
    <property type="project" value="TreeGrafter"/>
</dbReference>
<dbReference type="UniPathway" id="UPA00070">
    <property type="reaction ID" value="UER00117"/>
</dbReference>
<dbReference type="GO" id="GO:0008270">
    <property type="term" value="F:zinc ion binding"/>
    <property type="evidence" value="ECO:0007669"/>
    <property type="project" value="UniProtKB-UniRule"/>
</dbReference>
<dbReference type="GO" id="GO:0005829">
    <property type="term" value="C:cytosol"/>
    <property type="evidence" value="ECO:0007669"/>
    <property type="project" value="TreeGrafter"/>
</dbReference>
<dbReference type="PIRSF" id="PIRSF001237">
    <property type="entry name" value="DHOdimr"/>
    <property type="match status" value="1"/>
</dbReference>
<feature type="binding site" description="via carbamate group" evidence="9">
    <location>
        <position position="96"/>
    </location>
    <ligand>
        <name>Zn(2+)</name>
        <dbReference type="ChEBI" id="CHEBI:29105"/>
        <label>1</label>
    </ligand>
</feature>
<proteinExistence type="inferred from homology"/>
<dbReference type="AlphaFoldDB" id="A0A1M6GSI4"/>
<dbReference type="GO" id="GO:0044205">
    <property type="term" value="P:'de novo' UMP biosynthetic process"/>
    <property type="evidence" value="ECO:0007669"/>
    <property type="project" value="UniProtKB-UniRule"/>
</dbReference>
<accession>A0A1M6GSI4</accession>
<keyword evidence="5 9" id="KW-0479">Metal-binding</keyword>
<name>A0A1M6GSI4_9BACT</name>
<dbReference type="FunCoup" id="A0A1M6GSI4">
    <property type="interactions" value="405"/>
</dbReference>
<dbReference type="CDD" id="cd01294">
    <property type="entry name" value="DHOase"/>
    <property type="match status" value="1"/>
</dbReference>
<feature type="domain" description="Amidohydrolase-related" evidence="10">
    <location>
        <begin position="81"/>
        <end position="293"/>
    </location>
</feature>
<dbReference type="PROSITE" id="PS00483">
    <property type="entry name" value="DIHYDROOROTASE_2"/>
    <property type="match status" value="1"/>
</dbReference>
<feature type="binding site" evidence="9">
    <location>
        <position position="14"/>
    </location>
    <ligand>
        <name>Zn(2+)</name>
        <dbReference type="ChEBI" id="CHEBI:29105"/>
        <label>1</label>
    </ligand>
</feature>
<evidence type="ECO:0000256" key="5">
    <source>
        <dbReference type="ARBA" id="ARBA00022723"/>
    </source>
</evidence>
<keyword evidence="6 9" id="KW-0378">Hydrolase</keyword>
<protein>
    <recommendedName>
        <fullName evidence="4 9">Dihydroorotase</fullName>
        <shortName evidence="9">DHOase</shortName>
        <ecNumber evidence="4 9">3.5.2.3</ecNumber>
    </recommendedName>
</protein>
<feature type="binding site" evidence="9">
    <location>
        <position position="239"/>
    </location>
    <ligand>
        <name>Zn(2+)</name>
        <dbReference type="ChEBI" id="CHEBI:29105"/>
        <label>1</label>
    </ligand>
</feature>
<evidence type="ECO:0000256" key="9">
    <source>
        <dbReference type="HAMAP-Rule" id="MF_00219"/>
    </source>
</evidence>
<comment type="similarity">
    <text evidence="3 9">Belongs to the metallo-dependent hydrolases superfamily. DHOase family. Class II DHOase subfamily.</text>
</comment>
<keyword evidence="8 9" id="KW-0665">Pyrimidine biosynthesis</keyword>
<evidence type="ECO:0000256" key="4">
    <source>
        <dbReference type="ARBA" id="ARBA00012860"/>
    </source>
</evidence>
<evidence type="ECO:0000259" key="10">
    <source>
        <dbReference type="Pfam" id="PF04909"/>
    </source>
</evidence>
<evidence type="ECO:0000256" key="3">
    <source>
        <dbReference type="ARBA" id="ARBA00005631"/>
    </source>
</evidence>
<evidence type="ECO:0000256" key="8">
    <source>
        <dbReference type="ARBA" id="ARBA00022975"/>
    </source>
</evidence>
<dbReference type="RefSeq" id="WP_143158637.1">
    <property type="nucleotide sequence ID" value="NZ_FQYR01000003.1"/>
</dbReference>
<organism evidence="11 12">
    <name type="scientific">Rubritalea squalenifaciens DSM 18772</name>
    <dbReference type="NCBI Taxonomy" id="1123071"/>
    <lineage>
        <taxon>Bacteria</taxon>
        <taxon>Pseudomonadati</taxon>
        <taxon>Verrucomicrobiota</taxon>
        <taxon>Verrucomicrobiia</taxon>
        <taxon>Verrucomicrobiales</taxon>
        <taxon>Rubritaleaceae</taxon>
        <taxon>Rubritalea</taxon>
    </lineage>
</organism>
<dbReference type="PROSITE" id="PS00482">
    <property type="entry name" value="DIHYDROOROTASE_1"/>
    <property type="match status" value="1"/>
</dbReference>